<dbReference type="InterPro" id="IPR023170">
    <property type="entry name" value="HhH_base_excis_C"/>
</dbReference>
<evidence type="ECO:0000256" key="11">
    <source>
        <dbReference type="ARBA" id="ARBA00023014"/>
    </source>
</evidence>
<feature type="domain" description="HhH-GPD" evidence="15">
    <location>
        <begin position="51"/>
        <end position="200"/>
    </location>
</feature>
<evidence type="ECO:0000256" key="9">
    <source>
        <dbReference type="ARBA" id="ARBA00022801"/>
    </source>
</evidence>
<dbReference type="OrthoDB" id="9802365at2"/>
<keyword evidence="6" id="KW-0004">4Fe-4S</keyword>
<dbReference type="FunFam" id="1.10.340.30:FF:000002">
    <property type="entry name" value="Adenine DNA glycosylase"/>
    <property type="match status" value="1"/>
</dbReference>
<dbReference type="Pfam" id="PF14815">
    <property type="entry name" value="NUDIX_4"/>
    <property type="match status" value="1"/>
</dbReference>
<dbReference type="PANTHER" id="PTHR42944:SF1">
    <property type="entry name" value="ADENINE DNA GLYCOSYLASE"/>
    <property type="match status" value="1"/>
</dbReference>
<keyword evidence="7" id="KW-0479">Metal-binding</keyword>
<dbReference type="SMART" id="SM00478">
    <property type="entry name" value="ENDO3c"/>
    <property type="match status" value="1"/>
</dbReference>
<dbReference type="Pfam" id="PF10576">
    <property type="entry name" value="EndIII_4Fe-2S"/>
    <property type="match status" value="1"/>
</dbReference>
<evidence type="ECO:0000256" key="10">
    <source>
        <dbReference type="ARBA" id="ARBA00023004"/>
    </source>
</evidence>
<evidence type="ECO:0000256" key="4">
    <source>
        <dbReference type="ARBA" id="ARBA00012045"/>
    </source>
</evidence>
<evidence type="ECO:0000256" key="5">
    <source>
        <dbReference type="ARBA" id="ARBA00022023"/>
    </source>
</evidence>
<dbReference type="InterPro" id="IPR003651">
    <property type="entry name" value="Endonuclease3_FeS-loop_motif"/>
</dbReference>
<sequence>MRDSDTDDAVSAALLPWYDRHARALPWRVGPEALADGERPDPYRVWLSEIMLQQTTVAAVKEYFHRFTARWPTVTALAAAQDAEVMAEWAGLGYYARARNLLKCARAVAADHGGIFPDTEDGLRTLPGIGPYTAAAVAAIAFDRPAGVMDGNVERVLARLFAVQTPLPAAKPELKALAERLTPGMRPGCYAQAVMDLGATVCTPRSPACGICPLITLCRARALGIAADLPRKTPKQAKPTRLGIVYLARRADGAVLLETRPDRGLLGGMLGWPGTDWAETAPQDNPPVPARWHDAGVEVRHTFTHFHLRLRVLLAEVTLDATPDRGAFHPRATFRPASLPTVMRKAWDVAAGAWREH</sequence>
<reference evidence="16 17" key="1">
    <citation type="submission" date="2018-05" db="EMBL/GenBank/DDBJ databases">
        <title>Genomic Encyclopedia of Type Strains, Phase IV (KMG-IV): sequencing the most valuable type-strain genomes for metagenomic binning, comparative biology and taxonomic classification.</title>
        <authorList>
            <person name="Goeker M."/>
        </authorList>
    </citation>
    <scope>NUCLEOTIDE SEQUENCE [LARGE SCALE GENOMIC DNA]</scope>
    <source>
        <strain evidence="16 17">DSM 16097</strain>
    </source>
</reference>
<accession>A0A316GI78</accession>
<dbReference type="InterPro" id="IPR015797">
    <property type="entry name" value="NUDIX_hydrolase-like_dom_sf"/>
</dbReference>
<dbReference type="GO" id="GO:0051539">
    <property type="term" value="F:4 iron, 4 sulfur cluster binding"/>
    <property type="evidence" value="ECO:0007669"/>
    <property type="project" value="UniProtKB-UniRule"/>
</dbReference>
<keyword evidence="17" id="KW-1185">Reference proteome</keyword>
<name>A0A316GI78_9RHOB</name>
<evidence type="ECO:0000256" key="2">
    <source>
        <dbReference type="ARBA" id="ARBA00002933"/>
    </source>
</evidence>
<dbReference type="SUPFAM" id="SSF48150">
    <property type="entry name" value="DNA-glycosylase"/>
    <property type="match status" value="1"/>
</dbReference>
<dbReference type="Gene3D" id="1.10.340.30">
    <property type="entry name" value="Hypothetical protein, domain 2"/>
    <property type="match status" value="1"/>
</dbReference>
<keyword evidence="9" id="KW-0378">Hydrolase</keyword>
<evidence type="ECO:0000256" key="1">
    <source>
        <dbReference type="ARBA" id="ARBA00000843"/>
    </source>
</evidence>
<dbReference type="Pfam" id="PF00633">
    <property type="entry name" value="HHH"/>
    <property type="match status" value="1"/>
</dbReference>
<dbReference type="InterPro" id="IPR004035">
    <property type="entry name" value="Endouclease-III_FeS-bd_BS"/>
</dbReference>
<evidence type="ECO:0000256" key="7">
    <source>
        <dbReference type="ARBA" id="ARBA00022723"/>
    </source>
</evidence>
<dbReference type="Proteomes" id="UP000245708">
    <property type="component" value="Unassembled WGS sequence"/>
</dbReference>
<dbReference type="GO" id="GO:0046872">
    <property type="term" value="F:metal ion binding"/>
    <property type="evidence" value="ECO:0007669"/>
    <property type="project" value="UniProtKB-UniRule"/>
</dbReference>
<protein>
    <recommendedName>
        <fullName evidence="5 14">Adenine DNA glycosylase</fullName>
        <ecNumber evidence="4 14">3.2.2.31</ecNumber>
    </recommendedName>
</protein>
<dbReference type="Pfam" id="PF00730">
    <property type="entry name" value="HhH-GPD"/>
    <property type="match status" value="1"/>
</dbReference>
<dbReference type="InterPro" id="IPR005760">
    <property type="entry name" value="A/G_AdeGlyc_MutY"/>
</dbReference>
<dbReference type="AlphaFoldDB" id="A0A316GI78"/>
<evidence type="ECO:0000313" key="16">
    <source>
        <dbReference type="EMBL" id="PWK59871.1"/>
    </source>
</evidence>
<organism evidence="16 17">
    <name type="scientific">Roseicyclus mahoneyensis</name>
    <dbReference type="NCBI Taxonomy" id="164332"/>
    <lineage>
        <taxon>Bacteria</taxon>
        <taxon>Pseudomonadati</taxon>
        <taxon>Pseudomonadota</taxon>
        <taxon>Alphaproteobacteria</taxon>
        <taxon>Rhodobacterales</taxon>
        <taxon>Roseobacteraceae</taxon>
        <taxon>Roseicyclus</taxon>
    </lineage>
</organism>
<dbReference type="EC" id="3.2.2.31" evidence="4 14"/>
<dbReference type="PROSITE" id="PS01155">
    <property type="entry name" value="ENDONUCLEASE_III_2"/>
    <property type="match status" value="1"/>
</dbReference>
<dbReference type="InterPro" id="IPR044298">
    <property type="entry name" value="MIG/MutY"/>
</dbReference>
<keyword evidence="13 14" id="KW-0326">Glycosidase</keyword>
<evidence type="ECO:0000256" key="3">
    <source>
        <dbReference type="ARBA" id="ARBA00008343"/>
    </source>
</evidence>
<dbReference type="EMBL" id="QGGW01000006">
    <property type="protein sequence ID" value="PWK59871.1"/>
    <property type="molecule type" value="Genomic_DNA"/>
</dbReference>
<dbReference type="Gene3D" id="3.90.79.10">
    <property type="entry name" value="Nucleoside Triphosphate Pyrophosphohydrolase"/>
    <property type="match status" value="1"/>
</dbReference>
<dbReference type="PROSITE" id="PS00764">
    <property type="entry name" value="ENDONUCLEASE_III_1"/>
    <property type="match status" value="1"/>
</dbReference>
<evidence type="ECO:0000256" key="12">
    <source>
        <dbReference type="ARBA" id="ARBA00023204"/>
    </source>
</evidence>
<dbReference type="SMART" id="SM00525">
    <property type="entry name" value="FES"/>
    <property type="match status" value="1"/>
</dbReference>
<keyword evidence="11" id="KW-0411">Iron-sulfur</keyword>
<dbReference type="NCBIfam" id="TIGR01084">
    <property type="entry name" value="mutY"/>
    <property type="match status" value="1"/>
</dbReference>
<gene>
    <name evidence="16" type="ORF">C7455_106159</name>
</gene>
<evidence type="ECO:0000256" key="6">
    <source>
        <dbReference type="ARBA" id="ARBA00022485"/>
    </source>
</evidence>
<evidence type="ECO:0000259" key="15">
    <source>
        <dbReference type="SMART" id="SM00478"/>
    </source>
</evidence>
<keyword evidence="8 14" id="KW-0227">DNA damage</keyword>
<dbReference type="GO" id="GO:0035485">
    <property type="term" value="F:adenine/guanine mispair binding"/>
    <property type="evidence" value="ECO:0007669"/>
    <property type="project" value="TreeGrafter"/>
</dbReference>
<dbReference type="InterPro" id="IPR000445">
    <property type="entry name" value="HhH_motif"/>
</dbReference>
<comment type="cofactor">
    <cofactor evidence="14">
        <name>[4Fe-4S] cluster</name>
        <dbReference type="ChEBI" id="CHEBI:49883"/>
    </cofactor>
    <text evidence="14">Binds 1 [4Fe-4S] cluster.</text>
</comment>
<dbReference type="CDD" id="cd00056">
    <property type="entry name" value="ENDO3c"/>
    <property type="match status" value="1"/>
</dbReference>
<keyword evidence="10 14" id="KW-0408">Iron</keyword>
<dbReference type="PANTHER" id="PTHR42944">
    <property type="entry name" value="ADENINE DNA GLYCOSYLASE"/>
    <property type="match status" value="1"/>
</dbReference>
<evidence type="ECO:0000256" key="13">
    <source>
        <dbReference type="ARBA" id="ARBA00023295"/>
    </source>
</evidence>
<proteinExistence type="inferred from homology"/>
<comment type="caution">
    <text evidence="16">The sequence shown here is derived from an EMBL/GenBank/DDBJ whole genome shotgun (WGS) entry which is preliminary data.</text>
</comment>
<dbReference type="SUPFAM" id="SSF55811">
    <property type="entry name" value="Nudix"/>
    <property type="match status" value="1"/>
</dbReference>
<dbReference type="GO" id="GO:0000701">
    <property type="term" value="F:purine-specific mismatch base pair DNA N-glycosylase activity"/>
    <property type="evidence" value="ECO:0007669"/>
    <property type="project" value="UniProtKB-EC"/>
</dbReference>
<dbReference type="InterPro" id="IPR011257">
    <property type="entry name" value="DNA_glycosylase"/>
</dbReference>
<comment type="catalytic activity">
    <reaction evidence="1 14">
        <text>Hydrolyzes free adenine bases from 7,8-dihydro-8-oxoguanine:adenine mismatched double-stranded DNA, leaving an apurinic site.</text>
        <dbReference type="EC" id="3.2.2.31"/>
    </reaction>
</comment>
<dbReference type="GO" id="GO:0032357">
    <property type="term" value="F:oxidized purine DNA binding"/>
    <property type="evidence" value="ECO:0007669"/>
    <property type="project" value="TreeGrafter"/>
</dbReference>
<evidence type="ECO:0000313" key="17">
    <source>
        <dbReference type="Proteomes" id="UP000245708"/>
    </source>
</evidence>
<dbReference type="GO" id="GO:0034039">
    <property type="term" value="F:8-oxo-7,8-dihydroguanine DNA N-glycosylase activity"/>
    <property type="evidence" value="ECO:0007669"/>
    <property type="project" value="TreeGrafter"/>
</dbReference>
<keyword evidence="12" id="KW-0234">DNA repair</keyword>
<dbReference type="CDD" id="cd03431">
    <property type="entry name" value="NUDIX_DNA_Glycosylase_C-MutY"/>
    <property type="match status" value="1"/>
</dbReference>
<dbReference type="GO" id="GO:0006298">
    <property type="term" value="P:mismatch repair"/>
    <property type="evidence" value="ECO:0007669"/>
    <property type="project" value="TreeGrafter"/>
</dbReference>
<dbReference type="InterPro" id="IPR004036">
    <property type="entry name" value="Endonuclease-III-like_CS2"/>
</dbReference>
<dbReference type="InterPro" id="IPR029119">
    <property type="entry name" value="MutY_C"/>
</dbReference>
<dbReference type="Gene3D" id="1.10.1670.10">
    <property type="entry name" value="Helix-hairpin-Helix base-excision DNA repair enzymes (C-terminal)"/>
    <property type="match status" value="1"/>
</dbReference>
<dbReference type="InterPro" id="IPR003265">
    <property type="entry name" value="HhH-GPD_domain"/>
</dbReference>
<comment type="similarity">
    <text evidence="3 14">Belongs to the Nth/MutY family.</text>
</comment>
<dbReference type="GO" id="GO:0006284">
    <property type="term" value="P:base-excision repair"/>
    <property type="evidence" value="ECO:0007669"/>
    <property type="project" value="UniProtKB-UniRule"/>
</dbReference>
<comment type="function">
    <text evidence="2">Adenine glycosylase active on G-A mispairs. MutY also corrects error-prone DNA synthesis past GO lesions which are due to the oxidatively damaged form of guanine: 7,8-dihydro-8-oxoguanine (8-oxo-dGTP).</text>
</comment>
<dbReference type="RefSeq" id="WP_109668974.1">
    <property type="nucleotide sequence ID" value="NZ_QGGW01000006.1"/>
</dbReference>
<evidence type="ECO:0000256" key="8">
    <source>
        <dbReference type="ARBA" id="ARBA00022763"/>
    </source>
</evidence>
<evidence type="ECO:0000256" key="14">
    <source>
        <dbReference type="RuleBase" id="RU365096"/>
    </source>
</evidence>